<evidence type="ECO:0000256" key="3">
    <source>
        <dbReference type="ARBA" id="ARBA00004141"/>
    </source>
</evidence>
<keyword evidence="22" id="KW-0131">Cell cycle</keyword>
<dbReference type="GO" id="GO:0051536">
    <property type="term" value="F:iron-sulfur cluster binding"/>
    <property type="evidence" value="ECO:0007669"/>
    <property type="project" value="UniProtKB-KW"/>
</dbReference>
<dbReference type="OrthoDB" id="267079at2759"/>
<comment type="similarity">
    <text evidence="5">Belongs to the DEAD box helicase family. DEAH subfamily. DDX11/CHL1 sub-subfamily.</text>
</comment>
<comment type="similarity">
    <text evidence="4">Belongs to the major facilitator superfamily. Proton-dependent oligopeptide transporter (POT/PTR) (TC 2.A.17) family.</text>
</comment>
<evidence type="ECO:0000256" key="26">
    <source>
        <dbReference type="ARBA" id="ARBA00045008"/>
    </source>
</evidence>
<comment type="subcellular location">
    <subcellularLocation>
        <location evidence="3">Membrane</location>
        <topology evidence="3">Multi-pass membrane protein</topology>
    </subcellularLocation>
    <subcellularLocation>
        <location evidence="2">Nucleus</location>
    </subcellularLocation>
</comment>
<dbReference type="PANTHER" id="PTHR11472">
    <property type="entry name" value="DNA REPAIR DEAD HELICASE RAD3/XP-D SUBFAMILY MEMBER"/>
    <property type="match status" value="1"/>
</dbReference>
<keyword evidence="20" id="KW-0413">Isomerase</keyword>
<dbReference type="GO" id="GO:0003677">
    <property type="term" value="F:DNA binding"/>
    <property type="evidence" value="ECO:0007669"/>
    <property type="project" value="UniProtKB-KW"/>
</dbReference>
<dbReference type="GO" id="GO:0071916">
    <property type="term" value="F:dipeptide transmembrane transporter activity"/>
    <property type="evidence" value="ECO:0007669"/>
    <property type="project" value="UniProtKB-ARBA"/>
</dbReference>
<protein>
    <recommendedName>
        <fullName evidence="7">ATP-dependent DNA helicase CHL1</fullName>
        <ecNumber evidence="24">5.6.2.3</ecNumber>
    </recommendedName>
    <alternativeName>
        <fullName evidence="6">ATP-dependent DNA helicase chl1</fullName>
    </alternativeName>
    <alternativeName>
        <fullName evidence="23">Chromosome loss protein 1</fullName>
    </alternativeName>
    <alternativeName>
        <fullName evidence="25 26">DNA 5'-3' helicase CHL1</fullName>
    </alternativeName>
</protein>
<feature type="domain" description="Helicase ATP-binding" evidence="31">
    <location>
        <begin position="1"/>
        <end position="415"/>
    </location>
</feature>
<dbReference type="GO" id="GO:0005524">
    <property type="term" value="F:ATP binding"/>
    <property type="evidence" value="ECO:0007669"/>
    <property type="project" value="UniProtKB-KW"/>
</dbReference>
<feature type="transmembrane region" description="Helical" evidence="30">
    <location>
        <begin position="992"/>
        <end position="1011"/>
    </location>
</feature>
<dbReference type="InterPro" id="IPR014013">
    <property type="entry name" value="Helic_SF1/SF2_ATP-bd_DinG/Rad3"/>
</dbReference>
<keyword evidence="18" id="KW-0238">DNA-binding</keyword>
<dbReference type="GO" id="GO:0043139">
    <property type="term" value="F:5'-3' DNA helicase activity"/>
    <property type="evidence" value="ECO:0007669"/>
    <property type="project" value="UniProtKB-EC"/>
</dbReference>
<evidence type="ECO:0000256" key="28">
    <source>
        <dbReference type="ARBA" id="ARBA00048954"/>
    </source>
</evidence>
<evidence type="ECO:0000256" key="20">
    <source>
        <dbReference type="ARBA" id="ARBA00023235"/>
    </source>
</evidence>
<dbReference type="Gene3D" id="1.20.1250.20">
    <property type="entry name" value="MFS general substrate transporter like domains"/>
    <property type="match status" value="1"/>
</dbReference>
<name>A0A6G1JAU2_9PLEO</name>
<evidence type="ECO:0000256" key="1">
    <source>
        <dbReference type="ARBA" id="ARBA00001966"/>
    </source>
</evidence>
<feature type="transmembrane region" description="Helical" evidence="30">
    <location>
        <begin position="964"/>
        <end position="980"/>
    </location>
</feature>
<dbReference type="Proteomes" id="UP000799291">
    <property type="component" value="Unassembled WGS sequence"/>
</dbReference>
<dbReference type="FunFam" id="3.40.50.300:FF:002774">
    <property type="entry name" value="ATP-dependent DNA helicase chl1"/>
    <property type="match status" value="1"/>
</dbReference>
<dbReference type="SUPFAM" id="SSF103473">
    <property type="entry name" value="MFS general substrate transporter"/>
    <property type="match status" value="1"/>
</dbReference>
<feature type="transmembrane region" description="Helical" evidence="30">
    <location>
        <begin position="1236"/>
        <end position="1256"/>
    </location>
</feature>
<evidence type="ECO:0000256" key="13">
    <source>
        <dbReference type="ARBA" id="ARBA00022806"/>
    </source>
</evidence>
<evidence type="ECO:0000256" key="21">
    <source>
        <dbReference type="ARBA" id="ARBA00023242"/>
    </source>
</evidence>
<dbReference type="Pfam" id="PF00854">
    <property type="entry name" value="PTR2"/>
    <property type="match status" value="1"/>
</dbReference>
<dbReference type="FunFam" id="1.20.1250.20:FF:000085">
    <property type="entry name" value="MFS peptide transporter Ptr2"/>
    <property type="match status" value="1"/>
</dbReference>
<keyword evidence="19 30" id="KW-0472">Membrane</keyword>
<dbReference type="InterPro" id="IPR018456">
    <property type="entry name" value="PTR2_symporter_CS"/>
</dbReference>
<dbReference type="InterPro" id="IPR013020">
    <property type="entry name" value="Rad3/Chl1-like"/>
</dbReference>
<comment type="function">
    <text evidence="27">ATP-dependent DNA helicase important for chromosome transmission and normal cell cycle progression in G(2)/M. May have a role in changing DNA topology to allow the loading of proteins involved in maintaining sister chromatid cohesion in the vicinity of the centromeres. Has a specific role in chromosome segregation during meiosis II.</text>
</comment>
<keyword evidence="8" id="KW-0813">Transport</keyword>
<dbReference type="PROSITE" id="PS01022">
    <property type="entry name" value="PTR2_1"/>
    <property type="match status" value="1"/>
</dbReference>
<feature type="transmembrane region" description="Helical" evidence="30">
    <location>
        <begin position="1017"/>
        <end position="1036"/>
    </location>
</feature>
<accession>A0A6G1JAU2</accession>
<dbReference type="GO" id="GO:0005634">
    <property type="term" value="C:nucleus"/>
    <property type="evidence" value="ECO:0007669"/>
    <property type="project" value="UniProtKB-SubCell"/>
</dbReference>
<dbReference type="SMART" id="SM00488">
    <property type="entry name" value="DEXDc2"/>
    <property type="match status" value="1"/>
</dbReference>
<evidence type="ECO:0000256" key="8">
    <source>
        <dbReference type="ARBA" id="ARBA00022448"/>
    </source>
</evidence>
<evidence type="ECO:0000256" key="11">
    <source>
        <dbReference type="ARBA" id="ARBA00022741"/>
    </source>
</evidence>
<feature type="transmembrane region" description="Helical" evidence="30">
    <location>
        <begin position="1114"/>
        <end position="1132"/>
    </location>
</feature>
<dbReference type="CDD" id="cd18788">
    <property type="entry name" value="SF2_C_XPD"/>
    <property type="match status" value="1"/>
</dbReference>
<evidence type="ECO:0000256" key="17">
    <source>
        <dbReference type="ARBA" id="ARBA00023014"/>
    </source>
</evidence>
<evidence type="ECO:0000313" key="32">
    <source>
        <dbReference type="EMBL" id="KAF2687652.1"/>
    </source>
</evidence>
<organism evidence="32 33">
    <name type="scientific">Lentithecium fluviatile CBS 122367</name>
    <dbReference type="NCBI Taxonomy" id="1168545"/>
    <lineage>
        <taxon>Eukaryota</taxon>
        <taxon>Fungi</taxon>
        <taxon>Dikarya</taxon>
        <taxon>Ascomycota</taxon>
        <taxon>Pezizomycotina</taxon>
        <taxon>Dothideomycetes</taxon>
        <taxon>Pleosporomycetidae</taxon>
        <taxon>Pleosporales</taxon>
        <taxon>Massarineae</taxon>
        <taxon>Lentitheciaceae</taxon>
        <taxon>Lentithecium</taxon>
    </lineage>
</organism>
<dbReference type="SMART" id="SM00491">
    <property type="entry name" value="HELICc2"/>
    <property type="match status" value="1"/>
</dbReference>
<feature type="transmembrane region" description="Helical" evidence="30">
    <location>
        <begin position="1363"/>
        <end position="1384"/>
    </location>
</feature>
<evidence type="ECO:0000256" key="24">
    <source>
        <dbReference type="ARBA" id="ARBA00044969"/>
    </source>
</evidence>
<keyword evidence="29" id="KW-0175">Coiled coil</keyword>
<evidence type="ECO:0000256" key="15">
    <source>
        <dbReference type="ARBA" id="ARBA00022989"/>
    </source>
</evidence>
<feature type="transmembrane region" description="Helical" evidence="30">
    <location>
        <begin position="1390"/>
        <end position="1411"/>
    </location>
</feature>
<comment type="cofactor">
    <cofactor evidence="1">
        <name>[4Fe-4S] cluster</name>
        <dbReference type="ChEBI" id="CHEBI:49883"/>
    </cofactor>
</comment>
<dbReference type="SUPFAM" id="SSF52540">
    <property type="entry name" value="P-loop containing nucleoside triphosphate hydrolases"/>
    <property type="match status" value="1"/>
</dbReference>
<evidence type="ECO:0000256" key="14">
    <source>
        <dbReference type="ARBA" id="ARBA00022840"/>
    </source>
</evidence>
<dbReference type="InterPro" id="IPR027417">
    <property type="entry name" value="P-loop_NTPase"/>
</dbReference>
<reference evidence="32" key="1">
    <citation type="journal article" date="2020" name="Stud. Mycol.">
        <title>101 Dothideomycetes genomes: a test case for predicting lifestyles and emergence of pathogens.</title>
        <authorList>
            <person name="Haridas S."/>
            <person name="Albert R."/>
            <person name="Binder M."/>
            <person name="Bloem J."/>
            <person name="Labutti K."/>
            <person name="Salamov A."/>
            <person name="Andreopoulos B."/>
            <person name="Baker S."/>
            <person name="Barry K."/>
            <person name="Bills G."/>
            <person name="Bluhm B."/>
            <person name="Cannon C."/>
            <person name="Castanera R."/>
            <person name="Culley D."/>
            <person name="Daum C."/>
            <person name="Ezra D."/>
            <person name="Gonzalez J."/>
            <person name="Henrissat B."/>
            <person name="Kuo A."/>
            <person name="Liang C."/>
            <person name="Lipzen A."/>
            <person name="Lutzoni F."/>
            <person name="Magnuson J."/>
            <person name="Mondo S."/>
            <person name="Nolan M."/>
            <person name="Ohm R."/>
            <person name="Pangilinan J."/>
            <person name="Park H.-J."/>
            <person name="Ramirez L."/>
            <person name="Alfaro M."/>
            <person name="Sun H."/>
            <person name="Tritt A."/>
            <person name="Yoshinaga Y."/>
            <person name="Zwiers L.-H."/>
            <person name="Turgeon B."/>
            <person name="Goodwin S."/>
            <person name="Spatafora J."/>
            <person name="Crous P."/>
            <person name="Grigoriev I."/>
        </authorList>
    </citation>
    <scope>NUCLEOTIDE SEQUENCE</scope>
    <source>
        <strain evidence="32">CBS 122367</strain>
    </source>
</reference>
<dbReference type="FunFam" id="3.40.50.300:FF:005590">
    <property type="entry name" value="Uncharacterized protein"/>
    <property type="match status" value="1"/>
</dbReference>
<dbReference type="InterPro" id="IPR045028">
    <property type="entry name" value="DinG/Rad3-like"/>
</dbReference>
<keyword evidence="15 30" id="KW-1133">Transmembrane helix</keyword>
<evidence type="ECO:0000256" key="16">
    <source>
        <dbReference type="ARBA" id="ARBA00023004"/>
    </source>
</evidence>
<evidence type="ECO:0000256" key="2">
    <source>
        <dbReference type="ARBA" id="ARBA00004123"/>
    </source>
</evidence>
<sequence length="1442" mass="160048">MERDFHHPYEPYDIQKQFMNAVYDCLEDGKVGVFESPTGTGKSLSLICGSLTWLRDHKRRTFEEGFAADASYSDEPAWILEHARKQKKQAALHRREEFEARIAKIKEKEKRLKEAYQKGEPKFKRQKTFSSGVDVADGETDFVLDDYESDEDAVSRRTAKSFNESGLSAENQTMMEKLGKTLKKDEEIEIPDESKIFFCSRTHSQLTQFSSELQRVQMPPSITPDSPSKQSNDQLVEEVKHLTLGSRKNLCINPKVNKLNNATAINERCLELQQPGTSSECKCPFMPNKDKQTLVNEFRDHALASIRDIEDLGSLGSKLGICPYYASRPATKYCEIVTLPYPLLLQKSAREALDLSLKDHIVIIDEAHNLMDAIAGIYSVSVTLEQMLQARMQVTVYLQKFRNRLKGKNRVYVAQTVRLLDSIIVYLQTKHADPKATDGLVDMGALMSGKGVDQINIYKLNMYLQESRLARKVDGYTTYVEQKQGDLTGGPKIVSKRGARQTVPVLTHVQSFLVSLMNPSAEGRFFYSKEETAGIILKYMLLDPTFHFKDIVEEARAVVLAGGTMSPMSDYEQHLLSYLEPSRIMTLSCGHVIPPSNLLAVPVVRTLSGHEFDFTFEKRNSEQMLIDLGHTILAVAQHIPDGVVVFFPSYSYLDTCIAAWKRLRLNSSASTSVIWDALLRVKPIFLEQRSQSESMEKDPVNKEAAVDSVLSAYSSAVTLGNGRGALLFAVIGGTLSEGINFSDSLGRGVVVVGLPFPNPHSAEWKAKTQYISSKATSNGQDGKAAARDFYENACMRAVNQCVGRAIRHKNDYAAILMVDRRYGGQRIQAKLPGWIRSSLTNDAAGVRKLEGQERGTYTSVAQTEEANAELTVHGKELENGSLPTFSAHDVDTPTPEDFATLPKVADNLPYGAFLVAIVELCERFAYYGLSGPFQNYMSNRYNDPNGLPGALGLAQTGATALSNFFQFWCYVTPILGAIVADQYLGKYLTIKYFSMVYMVGIFILFVTSLPFSIERGGAFPGLIAAMIIIGLGTGGIKSNVSPLIAEQVRTTKPFVKHLRGGKRVIVDPEVTVQRVYMICKVPLSTAGLHFLYMCINIGSISAIATTTLELHVGFWSAYLLPLLMFCVGYFVLVSGKKRYVIKPPQGGVIGNCFKALWIAARNRFDLDQAKPSLQRPGRAAYKISWDDKFVDELKTSLIACKVFLFFPIYWVTYSQMMNNFVSQAGQMQLHGLPNDILPNIDPITIILMIPLLDRFIYPFIRTRLHLAFTPATRITWGFLIASLAMSYAAILQSRIYAAGPCYSHPLHCDAGKLAEDKYSPNEVHVAWQTPAYILIALSEILASITGLELAYAKAPQNMKSFIMSLFLLTSAGGSALGILIAPSARDPHLVWLYAGLAAAAAAAGGLFHWTFRGVEGEAPRVVESAEEGIELVGRKSVEDDDV</sequence>
<dbReference type="InterPro" id="IPR036259">
    <property type="entry name" value="MFS_trans_sf"/>
</dbReference>
<keyword evidence="21" id="KW-0539">Nucleus</keyword>
<feature type="transmembrane region" description="Helical" evidence="30">
    <location>
        <begin position="1331"/>
        <end position="1351"/>
    </location>
</feature>
<dbReference type="PROSITE" id="PS51193">
    <property type="entry name" value="HELICASE_ATP_BIND_2"/>
    <property type="match status" value="1"/>
</dbReference>
<evidence type="ECO:0000313" key="33">
    <source>
        <dbReference type="Proteomes" id="UP000799291"/>
    </source>
</evidence>
<keyword evidence="9 30" id="KW-0812">Transmembrane</keyword>
<evidence type="ECO:0000256" key="4">
    <source>
        <dbReference type="ARBA" id="ARBA00005982"/>
    </source>
</evidence>
<evidence type="ECO:0000256" key="29">
    <source>
        <dbReference type="SAM" id="Coils"/>
    </source>
</evidence>
<keyword evidence="12" id="KW-0378">Hydrolase</keyword>
<evidence type="ECO:0000256" key="30">
    <source>
        <dbReference type="SAM" id="Phobius"/>
    </source>
</evidence>
<dbReference type="GO" id="GO:0006974">
    <property type="term" value="P:DNA damage response"/>
    <property type="evidence" value="ECO:0007669"/>
    <property type="project" value="UniProtKB-ARBA"/>
</dbReference>
<dbReference type="InterPro" id="IPR006555">
    <property type="entry name" value="ATP-dep_Helicase_C"/>
</dbReference>
<dbReference type="PANTHER" id="PTHR11472:SF41">
    <property type="entry name" value="ATP-DEPENDENT DNA HELICASE DDX11-RELATED"/>
    <property type="match status" value="1"/>
</dbReference>
<evidence type="ECO:0000256" key="23">
    <source>
        <dbReference type="ARBA" id="ARBA00029709"/>
    </source>
</evidence>
<keyword evidence="17" id="KW-0411">Iron-sulfur</keyword>
<evidence type="ECO:0000256" key="22">
    <source>
        <dbReference type="ARBA" id="ARBA00023306"/>
    </source>
</evidence>
<dbReference type="GO" id="GO:0005886">
    <property type="term" value="C:plasma membrane"/>
    <property type="evidence" value="ECO:0007669"/>
    <property type="project" value="UniProtKB-ARBA"/>
</dbReference>
<gene>
    <name evidence="32" type="ORF">K458DRAFT_440472</name>
</gene>
<dbReference type="GO" id="GO:0006139">
    <property type="term" value="P:nucleobase-containing compound metabolic process"/>
    <property type="evidence" value="ECO:0007669"/>
    <property type="project" value="InterPro"/>
</dbReference>
<dbReference type="GO" id="GO:0034085">
    <property type="term" value="P:establishment of sister chromatid cohesion"/>
    <property type="evidence" value="ECO:0007669"/>
    <property type="project" value="TreeGrafter"/>
</dbReference>
<dbReference type="InterPro" id="IPR006554">
    <property type="entry name" value="Helicase-like_DEXD_c2"/>
</dbReference>
<proteinExistence type="inferred from homology"/>
<evidence type="ECO:0000256" key="27">
    <source>
        <dbReference type="ARBA" id="ARBA00045702"/>
    </source>
</evidence>
<dbReference type="Pfam" id="PF06733">
    <property type="entry name" value="DEAD_2"/>
    <property type="match status" value="1"/>
</dbReference>
<dbReference type="Pfam" id="PF13307">
    <property type="entry name" value="Helicase_C_2"/>
    <property type="match status" value="1"/>
</dbReference>
<feature type="transmembrane region" description="Helical" evidence="30">
    <location>
        <begin position="1198"/>
        <end position="1216"/>
    </location>
</feature>
<dbReference type="InterPro" id="IPR000109">
    <property type="entry name" value="POT_fam"/>
</dbReference>
<evidence type="ECO:0000256" key="6">
    <source>
        <dbReference type="ARBA" id="ARBA00016387"/>
    </source>
</evidence>
<keyword evidence="33" id="KW-1185">Reference proteome</keyword>
<keyword evidence="10" id="KW-0479">Metal-binding</keyword>
<feature type="transmembrane region" description="Helical" evidence="30">
    <location>
        <begin position="1276"/>
        <end position="1297"/>
    </location>
</feature>
<evidence type="ECO:0000256" key="19">
    <source>
        <dbReference type="ARBA" id="ARBA00023136"/>
    </source>
</evidence>
<dbReference type="EC" id="5.6.2.3" evidence="24"/>
<evidence type="ECO:0000256" key="12">
    <source>
        <dbReference type="ARBA" id="ARBA00022801"/>
    </source>
</evidence>
<feature type="transmembrane region" description="Helical" evidence="30">
    <location>
        <begin position="1090"/>
        <end position="1108"/>
    </location>
</feature>
<evidence type="ECO:0000256" key="5">
    <source>
        <dbReference type="ARBA" id="ARBA00008435"/>
    </source>
</evidence>
<keyword evidence="14" id="KW-0067">ATP-binding</keyword>
<evidence type="ECO:0000256" key="7">
    <source>
        <dbReference type="ARBA" id="ARBA00017386"/>
    </source>
</evidence>
<comment type="catalytic activity">
    <reaction evidence="28">
        <text>ATP + H2O = ADP + phosphate + H(+)</text>
        <dbReference type="Rhea" id="RHEA:13065"/>
        <dbReference type="ChEBI" id="CHEBI:15377"/>
        <dbReference type="ChEBI" id="CHEBI:15378"/>
        <dbReference type="ChEBI" id="CHEBI:30616"/>
        <dbReference type="ChEBI" id="CHEBI:43474"/>
        <dbReference type="ChEBI" id="CHEBI:456216"/>
        <dbReference type="EC" id="5.6.2.3"/>
    </reaction>
</comment>
<keyword evidence="13 32" id="KW-0347">Helicase</keyword>
<dbReference type="Gene3D" id="3.40.50.300">
    <property type="entry name" value="P-loop containing nucleotide triphosphate hydrolases"/>
    <property type="match status" value="3"/>
</dbReference>
<evidence type="ECO:0000256" key="25">
    <source>
        <dbReference type="ARBA" id="ARBA00044998"/>
    </source>
</evidence>
<keyword evidence="11" id="KW-0547">Nucleotide-binding</keyword>
<dbReference type="EMBL" id="MU005574">
    <property type="protein sequence ID" value="KAF2687652.1"/>
    <property type="molecule type" value="Genomic_DNA"/>
</dbReference>
<dbReference type="PROSITE" id="PS00690">
    <property type="entry name" value="DEAH_ATP_HELICASE"/>
    <property type="match status" value="1"/>
</dbReference>
<evidence type="ECO:0000256" key="18">
    <source>
        <dbReference type="ARBA" id="ARBA00023125"/>
    </source>
</evidence>
<dbReference type="GO" id="GO:0016818">
    <property type="term" value="F:hydrolase activity, acting on acid anhydrides, in phosphorus-containing anhydrides"/>
    <property type="evidence" value="ECO:0007669"/>
    <property type="project" value="InterPro"/>
</dbReference>
<feature type="coiled-coil region" evidence="29">
    <location>
        <begin position="88"/>
        <end position="115"/>
    </location>
</feature>
<dbReference type="NCBIfam" id="TIGR00604">
    <property type="entry name" value="rad3"/>
    <property type="match status" value="1"/>
</dbReference>
<dbReference type="GO" id="GO:0046872">
    <property type="term" value="F:metal ion binding"/>
    <property type="evidence" value="ECO:0007669"/>
    <property type="project" value="UniProtKB-KW"/>
</dbReference>
<keyword evidence="16" id="KW-0408">Iron</keyword>
<evidence type="ECO:0000259" key="31">
    <source>
        <dbReference type="PROSITE" id="PS51193"/>
    </source>
</evidence>
<dbReference type="InterPro" id="IPR002464">
    <property type="entry name" value="DNA/RNA_helicase_DEAH_CS"/>
</dbReference>
<evidence type="ECO:0000256" key="9">
    <source>
        <dbReference type="ARBA" id="ARBA00022692"/>
    </source>
</evidence>
<evidence type="ECO:0000256" key="10">
    <source>
        <dbReference type="ARBA" id="ARBA00022723"/>
    </source>
</evidence>
<dbReference type="InterPro" id="IPR010614">
    <property type="entry name" value="RAD3-like_helicase_DEAD"/>
</dbReference>